<dbReference type="Proteomes" id="UP000663889">
    <property type="component" value="Unassembled WGS sequence"/>
</dbReference>
<feature type="non-terminal residue" evidence="1">
    <location>
        <position position="31"/>
    </location>
</feature>
<sequence>MNPSIQTLPVEIDHHIFDNFNVETILFSIRS</sequence>
<protein>
    <submittedName>
        <fullName evidence="1">Uncharacterized protein</fullName>
    </submittedName>
</protein>
<comment type="caution">
    <text evidence="1">The sequence shown here is derived from an EMBL/GenBank/DDBJ whole genome shotgun (WGS) entry which is preliminary data.</text>
</comment>
<dbReference type="AlphaFoldDB" id="A0A815YZW3"/>
<gene>
    <name evidence="1" type="ORF">SEV965_LOCUS39811</name>
</gene>
<reference evidence="1" key="1">
    <citation type="submission" date="2021-02" db="EMBL/GenBank/DDBJ databases">
        <authorList>
            <person name="Nowell W R."/>
        </authorList>
    </citation>
    <scope>NUCLEOTIDE SEQUENCE</scope>
</reference>
<dbReference type="EMBL" id="CAJNOU010017698">
    <property type="protein sequence ID" value="CAF1578101.1"/>
    <property type="molecule type" value="Genomic_DNA"/>
</dbReference>
<accession>A0A815YZW3</accession>
<name>A0A815YZW3_9BILA</name>
<evidence type="ECO:0000313" key="2">
    <source>
        <dbReference type="Proteomes" id="UP000663889"/>
    </source>
</evidence>
<evidence type="ECO:0000313" key="1">
    <source>
        <dbReference type="EMBL" id="CAF1578101.1"/>
    </source>
</evidence>
<organism evidence="1 2">
    <name type="scientific">Rotaria sordida</name>
    <dbReference type="NCBI Taxonomy" id="392033"/>
    <lineage>
        <taxon>Eukaryota</taxon>
        <taxon>Metazoa</taxon>
        <taxon>Spiralia</taxon>
        <taxon>Gnathifera</taxon>
        <taxon>Rotifera</taxon>
        <taxon>Eurotatoria</taxon>
        <taxon>Bdelloidea</taxon>
        <taxon>Philodinida</taxon>
        <taxon>Philodinidae</taxon>
        <taxon>Rotaria</taxon>
    </lineage>
</organism>
<proteinExistence type="predicted"/>